<dbReference type="RefSeq" id="XP_053579006.1">
    <property type="nucleotide sequence ID" value="XM_053735440.1"/>
</dbReference>
<evidence type="ECO:0000259" key="11">
    <source>
        <dbReference type="PROSITE" id="PS50262"/>
    </source>
</evidence>
<comment type="subcellular location">
    <subcellularLocation>
        <location evidence="1">Membrane</location>
        <topology evidence="1">Multi-pass membrane protein</topology>
    </subcellularLocation>
</comment>
<dbReference type="PROSITE" id="PS00237">
    <property type="entry name" value="G_PROTEIN_RECEP_F1_1"/>
    <property type="match status" value="1"/>
</dbReference>
<evidence type="ECO:0000313" key="12">
    <source>
        <dbReference type="EMBL" id="KAF1747090.1"/>
    </source>
</evidence>
<name>A0A6A5FWN1_CAERE</name>
<dbReference type="GO" id="GO:0005886">
    <property type="term" value="C:plasma membrane"/>
    <property type="evidence" value="ECO:0007669"/>
    <property type="project" value="TreeGrafter"/>
</dbReference>
<evidence type="ECO:0000256" key="7">
    <source>
        <dbReference type="ARBA" id="ARBA00023170"/>
    </source>
</evidence>
<feature type="transmembrane region" description="Helical" evidence="10">
    <location>
        <begin position="63"/>
        <end position="86"/>
    </location>
</feature>
<dbReference type="Gene3D" id="1.20.1070.10">
    <property type="entry name" value="Rhodopsin 7-helix transmembrane proteins"/>
    <property type="match status" value="1"/>
</dbReference>
<feature type="domain" description="G-protein coupled receptors family 1 profile" evidence="11">
    <location>
        <begin position="78"/>
        <end position="335"/>
    </location>
</feature>
<reference evidence="12 13" key="1">
    <citation type="submission" date="2019-12" db="EMBL/GenBank/DDBJ databases">
        <title>Chromosome-level assembly of the Caenorhabditis remanei genome.</title>
        <authorList>
            <person name="Teterina A.A."/>
            <person name="Willis J.H."/>
            <person name="Phillips P.C."/>
        </authorList>
    </citation>
    <scope>NUCLEOTIDE SEQUENCE [LARGE SCALE GENOMIC DNA]</scope>
    <source>
        <strain evidence="12 13">PX506</strain>
        <tissue evidence="12">Whole organism</tissue>
    </source>
</reference>
<dbReference type="InterPro" id="IPR000276">
    <property type="entry name" value="GPCR_Rhodpsn"/>
</dbReference>
<comment type="caution">
    <text evidence="12">The sequence shown here is derived from an EMBL/GenBank/DDBJ whole genome shotgun (WGS) entry which is preliminary data.</text>
</comment>
<feature type="transmembrane region" description="Helical" evidence="10">
    <location>
        <begin position="276"/>
        <end position="294"/>
    </location>
</feature>
<feature type="transmembrane region" description="Helical" evidence="10">
    <location>
        <begin position="229"/>
        <end position="255"/>
    </location>
</feature>
<dbReference type="PANTHER" id="PTHR24235:SF29">
    <property type="entry name" value="GH23382P"/>
    <property type="match status" value="1"/>
</dbReference>
<dbReference type="AlphaFoldDB" id="A0A6A5FWN1"/>
<proteinExistence type="inferred from homology"/>
<dbReference type="CDD" id="cd15203">
    <property type="entry name" value="7tmA_NPYR-like"/>
    <property type="match status" value="1"/>
</dbReference>
<evidence type="ECO:0000256" key="9">
    <source>
        <dbReference type="RuleBase" id="RU000688"/>
    </source>
</evidence>
<accession>A0A6A5FWN1</accession>
<keyword evidence="6 10" id="KW-0472">Membrane</keyword>
<evidence type="ECO:0000256" key="5">
    <source>
        <dbReference type="ARBA" id="ARBA00023040"/>
    </source>
</evidence>
<evidence type="ECO:0000256" key="1">
    <source>
        <dbReference type="ARBA" id="ARBA00004141"/>
    </source>
</evidence>
<dbReference type="GeneID" id="9810356"/>
<feature type="transmembrane region" description="Helical" evidence="10">
    <location>
        <begin position="98"/>
        <end position="119"/>
    </location>
</feature>
<dbReference type="PROSITE" id="PS50262">
    <property type="entry name" value="G_PROTEIN_RECEP_F1_2"/>
    <property type="match status" value="1"/>
</dbReference>
<feature type="transmembrane region" description="Helical" evidence="10">
    <location>
        <begin position="181"/>
        <end position="201"/>
    </location>
</feature>
<dbReference type="CTD" id="9810356"/>
<keyword evidence="7 9" id="KW-0675">Receptor</keyword>
<feature type="transmembrane region" description="Helical" evidence="10">
    <location>
        <begin position="139"/>
        <end position="161"/>
    </location>
</feature>
<evidence type="ECO:0000313" key="13">
    <source>
        <dbReference type="Proteomes" id="UP000483820"/>
    </source>
</evidence>
<sequence length="426" mass="48818">MFVLTNSSLPTELRTENLLSTMPSMSNDLMTVTSIITNNATPTYQATCKIKNNPMEMEYFRPFFITMYCAIFIIASSGNSLVVYVVMTNKRMQTITNIFITNLAVSDIMVNFTSLWLTPTYTSIGHWIFGGGLCHGLPLFQGTSIFISTWTLTAIAIDRYIVIVHNSSNININDRMSMRSCLSFIVLIWLCSLLLVTPYAINMKLNYISEPCDFLICSEDWSNGEFRSIFGIVVMILQFILPFVLIAISYTKIWLFLNSRQTMTERKSDIKRKKRLLRMLIVMVVIFAICWFPFNLLNCLRDLKLDNFMRDYFSFTFLSVHLMSMTATAWNPILYAFMNETFREEFAKVVPCIFARRPGTGPIRVITERSAMISNPFRRANRNKTPEEQPVTVISESPSQAAVEPQRSIVYLDEPENGSSCQTLLL</sequence>
<evidence type="ECO:0000256" key="3">
    <source>
        <dbReference type="ARBA" id="ARBA00022692"/>
    </source>
</evidence>
<dbReference type="Proteomes" id="UP000483820">
    <property type="component" value="Chromosome X"/>
</dbReference>
<keyword evidence="8 9" id="KW-0807">Transducer</keyword>
<keyword evidence="3 9" id="KW-0812">Transmembrane</keyword>
<evidence type="ECO:0000256" key="6">
    <source>
        <dbReference type="ARBA" id="ARBA00023136"/>
    </source>
</evidence>
<organism evidence="12 13">
    <name type="scientific">Caenorhabditis remanei</name>
    <name type="common">Caenorhabditis vulgaris</name>
    <dbReference type="NCBI Taxonomy" id="31234"/>
    <lineage>
        <taxon>Eukaryota</taxon>
        <taxon>Metazoa</taxon>
        <taxon>Ecdysozoa</taxon>
        <taxon>Nematoda</taxon>
        <taxon>Chromadorea</taxon>
        <taxon>Rhabditida</taxon>
        <taxon>Rhabditina</taxon>
        <taxon>Rhabditomorpha</taxon>
        <taxon>Rhabditoidea</taxon>
        <taxon>Rhabditidae</taxon>
        <taxon>Peloderinae</taxon>
        <taxon>Caenorhabditis</taxon>
    </lineage>
</organism>
<keyword evidence="5 9" id="KW-0297">G-protein coupled receptor</keyword>
<feature type="transmembrane region" description="Helical" evidence="10">
    <location>
        <begin position="314"/>
        <end position="338"/>
    </location>
</feature>
<dbReference type="PANTHER" id="PTHR24235">
    <property type="entry name" value="NEUROPEPTIDE Y RECEPTOR"/>
    <property type="match status" value="1"/>
</dbReference>
<comment type="similarity">
    <text evidence="2 9">Belongs to the G-protein coupled receptor 1 family.</text>
</comment>
<dbReference type="GO" id="GO:0042923">
    <property type="term" value="F:neuropeptide binding"/>
    <property type="evidence" value="ECO:0007669"/>
    <property type="project" value="TreeGrafter"/>
</dbReference>
<evidence type="ECO:0000256" key="8">
    <source>
        <dbReference type="ARBA" id="ARBA00023224"/>
    </source>
</evidence>
<dbReference type="PRINTS" id="PR01012">
    <property type="entry name" value="NRPEPTIDEYR"/>
</dbReference>
<keyword evidence="4 10" id="KW-1133">Transmembrane helix</keyword>
<evidence type="ECO:0000256" key="4">
    <source>
        <dbReference type="ARBA" id="ARBA00022989"/>
    </source>
</evidence>
<evidence type="ECO:0000256" key="10">
    <source>
        <dbReference type="SAM" id="Phobius"/>
    </source>
</evidence>
<dbReference type="KEGG" id="crq:GCK72_023549"/>
<dbReference type="GO" id="GO:0004983">
    <property type="term" value="F:neuropeptide Y receptor activity"/>
    <property type="evidence" value="ECO:0007669"/>
    <property type="project" value="InterPro"/>
</dbReference>
<dbReference type="InterPro" id="IPR000611">
    <property type="entry name" value="NPY_rcpt"/>
</dbReference>
<dbReference type="Pfam" id="PF00001">
    <property type="entry name" value="7tm_1"/>
    <property type="match status" value="1"/>
</dbReference>
<dbReference type="PRINTS" id="PR00237">
    <property type="entry name" value="GPCRRHODOPSN"/>
</dbReference>
<dbReference type="EMBL" id="WUAV01000006">
    <property type="protein sequence ID" value="KAF1747090.1"/>
    <property type="molecule type" value="Genomic_DNA"/>
</dbReference>
<evidence type="ECO:0000256" key="2">
    <source>
        <dbReference type="ARBA" id="ARBA00010663"/>
    </source>
</evidence>
<dbReference type="InterPro" id="IPR017452">
    <property type="entry name" value="GPCR_Rhodpsn_7TM"/>
</dbReference>
<dbReference type="SUPFAM" id="SSF81321">
    <property type="entry name" value="Family A G protein-coupled receptor-like"/>
    <property type="match status" value="1"/>
</dbReference>
<gene>
    <name evidence="12" type="ORF">GCK72_023549</name>
</gene>
<dbReference type="GO" id="GO:0043005">
    <property type="term" value="C:neuron projection"/>
    <property type="evidence" value="ECO:0007669"/>
    <property type="project" value="TreeGrafter"/>
</dbReference>
<protein>
    <recommendedName>
        <fullName evidence="11">G-protein coupled receptors family 1 profile domain-containing protein</fullName>
    </recommendedName>
</protein>